<proteinExistence type="predicted"/>
<dbReference type="AlphaFoldDB" id="A0A9P4U294"/>
<dbReference type="FunFam" id="2.30.42.10:FF:000026">
    <property type="entry name" value="Golgi reassembly stacking protein 2"/>
    <property type="match status" value="1"/>
</dbReference>
<evidence type="ECO:0000256" key="3">
    <source>
        <dbReference type="ARBA" id="ARBA00023034"/>
    </source>
</evidence>
<dbReference type="InterPro" id="IPR007583">
    <property type="entry name" value="GRASP55_65"/>
</dbReference>
<feature type="region of interest" description="Disordered" evidence="5">
    <location>
        <begin position="285"/>
        <end position="359"/>
    </location>
</feature>
<dbReference type="EMBL" id="MU007019">
    <property type="protein sequence ID" value="KAF2433778.1"/>
    <property type="molecule type" value="Genomic_DNA"/>
</dbReference>
<gene>
    <name evidence="7" type="ORF">EJ08DRAFT_647075</name>
</gene>
<evidence type="ECO:0000313" key="8">
    <source>
        <dbReference type="Proteomes" id="UP000800235"/>
    </source>
</evidence>
<comment type="subcellular location">
    <subcellularLocation>
        <location evidence="1">Golgi apparatus membrane</location>
    </subcellularLocation>
</comment>
<dbReference type="Pfam" id="PF04495">
    <property type="entry name" value="GRASP55_65"/>
    <property type="match status" value="1"/>
</dbReference>
<name>A0A9P4U294_9PEZI</name>
<dbReference type="PANTHER" id="PTHR12893:SF0">
    <property type="entry name" value="GRASP65"/>
    <property type="match status" value="1"/>
</dbReference>
<feature type="region of interest" description="Disordered" evidence="5">
    <location>
        <begin position="216"/>
        <end position="271"/>
    </location>
</feature>
<evidence type="ECO:0000313" key="7">
    <source>
        <dbReference type="EMBL" id="KAF2433778.1"/>
    </source>
</evidence>
<feature type="compositionally biased region" description="Polar residues" evidence="5">
    <location>
        <begin position="253"/>
        <end position="262"/>
    </location>
</feature>
<feature type="domain" description="PDZ GRASP-type" evidence="6">
    <location>
        <begin position="28"/>
        <end position="113"/>
    </location>
</feature>
<keyword evidence="8" id="KW-1185">Reference proteome</keyword>
<dbReference type="PROSITE" id="PS51865">
    <property type="entry name" value="PDZ_GRASP"/>
    <property type="match status" value="2"/>
</dbReference>
<evidence type="ECO:0000256" key="5">
    <source>
        <dbReference type="SAM" id="MobiDB-lite"/>
    </source>
</evidence>
<dbReference type="Proteomes" id="UP000800235">
    <property type="component" value="Unassembled WGS sequence"/>
</dbReference>
<evidence type="ECO:0000256" key="1">
    <source>
        <dbReference type="ARBA" id="ARBA00004394"/>
    </source>
</evidence>
<evidence type="ECO:0000256" key="2">
    <source>
        <dbReference type="ARBA" id="ARBA00022737"/>
    </source>
</evidence>
<dbReference type="GO" id="GO:0007030">
    <property type="term" value="P:Golgi organization"/>
    <property type="evidence" value="ECO:0007669"/>
    <property type="project" value="TreeGrafter"/>
</dbReference>
<dbReference type="Gene3D" id="2.30.42.10">
    <property type="match status" value="2"/>
</dbReference>
<evidence type="ECO:0000256" key="4">
    <source>
        <dbReference type="ARBA" id="ARBA00023136"/>
    </source>
</evidence>
<sequence>MFGALNRFIGRLDGDPQNEQHSTTSNACGFQVLRNKNTTDLPLEPWFDFIIGINGRTIDNPSPHLLTTELHNCAGTSISLGIWSAKGQRIREIYVPIPKENPSLGLSLQWQQLSSTDDVWHIMDVAPNSPADIAGLLPYGDYVIGASDVVVRGEGGLVGLVEDNIDHPIKLLVYNHEYNVTRPVDITPSKTWGGLGSLGCTLGFGALHRIPAPLEEPPAGPGETLFSTDSHVHHTYPLPNEHEKSASPIPGLPSTQSHAISSPPTPQLPIGDFLVPANIPTLQSSNPIIAPPPAKKKVAQRAHHVVSPNSGLDQYFQEGEAKSREEDHGSSSKSGAGIPPPPKIGGPPKGLGLSPGSGE</sequence>
<organism evidence="7 8">
    <name type="scientific">Tothia fuscella</name>
    <dbReference type="NCBI Taxonomy" id="1048955"/>
    <lineage>
        <taxon>Eukaryota</taxon>
        <taxon>Fungi</taxon>
        <taxon>Dikarya</taxon>
        <taxon>Ascomycota</taxon>
        <taxon>Pezizomycotina</taxon>
        <taxon>Dothideomycetes</taxon>
        <taxon>Pleosporomycetidae</taxon>
        <taxon>Venturiales</taxon>
        <taxon>Cylindrosympodiaceae</taxon>
        <taxon>Tothia</taxon>
    </lineage>
</organism>
<evidence type="ECO:0000259" key="6">
    <source>
        <dbReference type="PROSITE" id="PS51865"/>
    </source>
</evidence>
<dbReference type="GO" id="GO:0000139">
    <property type="term" value="C:Golgi membrane"/>
    <property type="evidence" value="ECO:0007669"/>
    <property type="project" value="UniProtKB-SubCell"/>
</dbReference>
<accession>A0A9P4U294</accession>
<feature type="domain" description="PDZ GRASP-type" evidence="6">
    <location>
        <begin position="118"/>
        <end position="207"/>
    </location>
</feature>
<protein>
    <recommendedName>
        <fullName evidence="6">PDZ GRASP-type domain-containing protein</fullName>
    </recommendedName>
</protein>
<reference evidence="7" key="1">
    <citation type="journal article" date="2020" name="Stud. Mycol.">
        <title>101 Dothideomycetes genomes: a test case for predicting lifestyles and emergence of pathogens.</title>
        <authorList>
            <person name="Haridas S."/>
            <person name="Albert R."/>
            <person name="Binder M."/>
            <person name="Bloem J."/>
            <person name="Labutti K."/>
            <person name="Salamov A."/>
            <person name="Andreopoulos B."/>
            <person name="Baker S."/>
            <person name="Barry K."/>
            <person name="Bills G."/>
            <person name="Bluhm B."/>
            <person name="Cannon C."/>
            <person name="Castanera R."/>
            <person name="Culley D."/>
            <person name="Daum C."/>
            <person name="Ezra D."/>
            <person name="Gonzalez J."/>
            <person name="Henrissat B."/>
            <person name="Kuo A."/>
            <person name="Liang C."/>
            <person name="Lipzen A."/>
            <person name="Lutzoni F."/>
            <person name="Magnuson J."/>
            <person name="Mondo S."/>
            <person name="Nolan M."/>
            <person name="Ohm R."/>
            <person name="Pangilinan J."/>
            <person name="Park H.-J."/>
            <person name="Ramirez L."/>
            <person name="Alfaro M."/>
            <person name="Sun H."/>
            <person name="Tritt A."/>
            <person name="Yoshinaga Y."/>
            <person name="Zwiers L.-H."/>
            <person name="Turgeon B."/>
            <person name="Goodwin S."/>
            <person name="Spatafora J."/>
            <person name="Crous P."/>
            <person name="Grigoriev I."/>
        </authorList>
    </citation>
    <scope>NUCLEOTIDE SEQUENCE</scope>
    <source>
        <strain evidence="7">CBS 130266</strain>
    </source>
</reference>
<feature type="compositionally biased region" description="Gly residues" evidence="5">
    <location>
        <begin position="347"/>
        <end position="359"/>
    </location>
</feature>
<feature type="compositionally biased region" description="Basic and acidic residues" evidence="5">
    <location>
        <begin position="319"/>
        <end position="330"/>
    </location>
</feature>
<feature type="compositionally biased region" description="Basic residues" evidence="5">
    <location>
        <begin position="294"/>
        <end position="304"/>
    </location>
</feature>
<comment type="caution">
    <text evidence="7">The sequence shown here is derived from an EMBL/GenBank/DDBJ whole genome shotgun (WGS) entry which is preliminary data.</text>
</comment>
<keyword evidence="2" id="KW-0677">Repeat</keyword>
<keyword evidence="4" id="KW-0472">Membrane</keyword>
<dbReference type="SUPFAM" id="SSF50156">
    <property type="entry name" value="PDZ domain-like"/>
    <property type="match status" value="1"/>
</dbReference>
<dbReference type="PANTHER" id="PTHR12893">
    <property type="entry name" value="GOLGI REASSEMBLY STACKING PROTEIN GRASP"/>
    <property type="match status" value="1"/>
</dbReference>
<dbReference type="InterPro" id="IPR036034">
    <property type="entry name" value="PDZ_sf"/>
</dbReference>
<dbReference type="OrthoDB" id="3318at2759"/>
<keyword evidence="3" id="KW-0333">Golgi apparatus</keyword>
<dbReference type="InterPro" id="IPR024958">
    <property type="entry name" value="GRASP_PDZ"/>
</dbReference>